<dbReference type="EMBL" id="NBSK02000008">
    <property type="protein sequence ID" value="KAJ0193222.1"/>
    <property type="molecule type" value="Genomic_DNA"/>
</dbReference>
<dbReference type="SUPFAM" id="SSF52777">
    <property type="entry name" value="CoA-dependent acyltransferases"/>
    <property type="match status" value="1"/>
</dbReference>
<dbReference type="InterPro" id="IPR023213">
    <property type="entry name" value="CAT-like_dom_sf"/>
</dbReference>
<dbReference type="GO" id="GO:0016747">
    <property type="term" value="F:acyltransferase activity, transferring groups other than amino-acyl groups"/>
    <property type="evidence" value="ECO:0007669"/>
    <property type="project" value="UniProtKB-ARBA"/>
</dbReference>
<evidence type="ECO:0000313" key="4">
    <source>
        <dbReference type="Proteomes" id="UP000235145"/>
    </source>
</evidence>
<keyword evidence="4" id="KW-1185">Reference proteome</keyword>
<organism evidence="3 4">
    <name type="scientific">Lactuca sativa</name>
    <name type="common">Garden lettuce</name>
    <dbReference type="NCBI Taxonomy" id="4236"/>
    <lineage>
        <taxon>Eukaryota</taxon>
        <taxon>Viridiplantae</taxon>
        <taxon>Streptophyta</taxon>
        <taxon>Embryophyta</taxon>
        <taxon>Tracheophyta</taxon>
        <taxon>Spermatophyta</taxon>
        <taxon>Magnoliopsida</taxon>
        <taxon>eudicotyledons</taxon>
        <taxon>Gunneridae</taxon>
        <taxon>Pentapetalae</taxon>
        <taxon>asterids</taxon>
        <taxon>campanulids</taxon>
        <taxon>Asterales</taxon>
        <taxon>Asteraceae</taxon>
        <taxon>Cichorioideae</taxon>
        <taxon>Cichorieae</taxon>
        <taxon>Lactucinae</taxon>
        <taxon>Lactuca</taxon>
    </lineage>
</organism>
<keyword evidence="1" id="KW-0808">Transferase</keyword>
<dbReference type="Proteomes" id="UP000235145">
    <property type="component" value="Unassembled WGS sequence"/>
</dbReference>
<accession>A0A9R1USK5</accession>
<proteinExistence type="predicted"/>
<reference evidence="3 4" key="1">
    <citation type="journal article" date="2017" name="Nat. Commun.">
        <title>Genome assembly with in vitro proximity ligation data and whole-genome triplication in lettuce.</title>
        <authorList>
            <person name="Reyes-Chin-Wo S."/>
            <person name="Wang Z."/>
            <person name="Yang X."/>
            <person name="Kozik A."/>
            <person name="Arikit S."/>
            <person name="Song C."/>
            <person name="Xia L."/>
            <person name="Froenicke L."/>
            <person name="Lavelle D.O."/>
            <person name="Truco M.J."/>
            <person name="Xia R."/>
            <person name="Zhu S."/>
            <person name="Xu C."/>
            <person name="Xu H."/>
            <person name="Xu X."/>
            <person name="Cox K."/>
            <person name="Korf I."/>
            <person name="Meyers B.C."/>
            <person name="Michelmore R.W."/>
        </authorList>
    </citation>
    <scope>NUCLEOTIDE SEQUENCE [LARGE SCALE GENOMIC DNA]</scope>
    <source>
        <strain evidence="4">cv. Salinas</strain>
        <tissue evidence="3">Seedlings</tissue>
    </source>
</reference>
<sequence>MDPGSLILGFKHRSESLEMASLPILTVLEQSQVSPPPSTKAQTCLPLSFFDLAWLHVHPFHHLFFFELPQLSKTQFTETIAPTLKTSLSKTLLHFSPFAGKLIIDPTGTRNPQIRYIEGDTVSVTIAESNLDFNDLVGNHPRACDKFYPLIPLLGKAEKVIDYVTIPLFSIQVTFFPNSGFSIGTTNHHGLGDASTRFRFLEAWSWIARSGSDELFLANGSLPFYDRVINHPDLDEIYLKRAKLDTFDEKYQPRCLSGPNDNVRTTLVLTRPIINQMKIFVSTQLPTLQHVSSFTVACAYFWSCFAKLRSDELQVFGFAVDCRARLEPSIPANYIGNCIAPCGAMAKSNSLAEKEGFVTAAKLLGESLYKMLNDEDGIMKDAKTWFNFSFEGMPTFITVTGTPKHKFYDADFGWGKPKKYETVSIDYSVAISLNASKDSDEDLEIGVSLSRTEMEVFIPIFNEGLENYI</sequence>
<name>A0A9R1USK5_LACSA</name>
<comment type="caution">
    <text evidence="3">The sequence shown here is derived from an EMBL/GenBank/DDBJ whole genome shotgun (WGS) entry which is preliminary data.</text>
</comment>
<evidence type="ECO:0000256" key="2">
    <source>
        <dbReference type="ARBA" id="ARBA00023315"/>
    </source>
</evidence>
<dbReference type="Gene3D" id="3.30.559.10">
    <property type="entry name" value="Chloramphenicol acetyltransferase-like domain"/>
    <property type="match status" value="2"/>
</dbReference>
<evidence type="ECO:0000256" key="1">
    <source>
        <dbReference type="ARBA" id="ARBA00022679"/>
    </source>
</evidence>
<protein>
    <submittedName>
        <fullName evidence="3">Uncharacterized protein</fullName>
    </submittedName>
</protein>
<evidence type="ECO:0000313" key="3">
    <source>
        <dbReference type="EMBL" id="KAJ0193222.1"/>
    </source>
</evidence>
<dbReference type="Pfam" id="PF02458">
    <property type="entry name" value="Transferase"/>
    <property type="match status" value="1"/>
</dbReference>
<gene>
    <name evidence="3" type="ORF">LSAT_V11C800444450</name>
</gene>
<dbReference type="PANTHER" id="PTHR31625">
    <property type="match status" value="1"/>
</dbReference>
<keyword evidence="2" id="KW-0012">Acyltransferase</keyword>
<dbReference type="InterPro" id="IPR051504">
    <property type="entry name" value="Plant_metabolite_acyltrans"/>
</dbReference>
<dbReference type="AlphaFoldDB" id="A0A9R1USK5"/>